<dbReference type="RefSeq" id="WP_309652649.1">
    <property type="nucleotide sequence ID" value="NZ_JARWAK010000007.1"/>
</dbReference>
<comment type="subcellular location">
    <subcellularLocation>
        <location evidence="1">Cell membrane</location>
        <topology evidence="1">Multi-pass membrane protein</topology>
    </subcellularLocation>
</comment>
<feature type="transmembrane region" description="Helical" evidence="6">
    <location>
        <begin position="120"/>
        <end position="142"/>
    </location>
</feature>
<keyword evidence="7" id="KW-0732">Signal</keyword>
<evidence type="ECO:0000256" key="5">
    <source>
        <dbReference type="ARBA" id="ARBA00023136"/>
    </source>
</evidence>
<keyword evidence="5 6" id="KW-0472">Membrane</keyword>
<accession>A0ABU1G295</accession>
<protein>
    <submittedName>
        <fullName evidence="9">Type II secretion system F family protein</fullName>
    </submittedName>
</protein>
<feature type="chain" id="PRO_5046628467" evidence="7">
    <location>
        <begin position="22"/>
        <end position="305"/>
    </location>
</feature>
<name>A0ABU1G295_9GAMM</name>
<evidence type="ECO:0000256" key="7">
    <source>
        <dbReference type="SAM" id="SignalP"/>
    </source>
</evidence>
<reference evidence="9 10" key="1">
    <citation type="submission" date="2023-04" db="EMBL/GenBank/DDBJ databases">
        <title>A long-awaited taxogenomic arrangement of the family Halomonadaceae.</title>
        <authorList>
            <person name="De La Haba R."/>
            <person name="Chuvochina M."/>
            <person name="Wittouck S."/>
            <person name="Arahal D.R."/>
            <person name="Sanchez-Porro C."/>
            <person name="Hugenholtz P."/>
            <person name="Ventosa A."/>
        </authorList>
    </citation>
    <scope>NUCLEOTIDE SEQUENCE [LARGE SCALE GENOMIC DNA]</scope>
    <source>
        <strain evidence="9 10">DSM 23530</strain>
    </source>
</reference>
<feature type="transmembrane region" description="Helical" evidence="6">
    <location>
        <begin position="94"/>
        <end position="114"/>
    </location>
</feature>
<evidence type="ECO:0000313" key="10">
    <source>
        <dbReference type="Proteomes" id="UP001264519"/>
    </source>
</evidence>
<evidence type="ECO:0000256" key="1">
    <source>
        <dbReference type="ARBA" id="ARBA00004651"/>
    </source>
</evidence>
<evidence type="ECO:0000256" key="3">
    <source>
        <dbReference type="ARBA" id="ARBA00022692"/>
    </source>
</evidence>
<evidence type="ECO:0000259" key="8">
    <source>
        <dbReference type="Pfam" id="PF00482"/>
    </source>
</evidence>
<organism evidence="9 10">
    <name type="scientific">Halomonas koreensis</name>
    <dbReference type="NCBI Taxonomy" id="245385"/>
    <lineage>
        <taxon>Bacteria</taxon>
        <taxon>Pseudomonadati</taxon>
        <taxon>Pseudomonadota</taxon>
        <taxon>Gammaproteobacteria</taxon>
        <taxon>Oceanospirillales</taxon>
        <taxon>Halomonadaceae</taxon>
        <taxon>Halomonas</taxon>
    </lineage>
</organism>
<keyword evidence="4 6" id="KW-1133">Transmembrane helix</keyword>
<evidence type="ECO:0000313" key="9">
    <source>
        <dbReference type="EMBL" id="MDR5867052.1"/>
    </source>
</evidence>
<dbReference type="InterPro" id="IPR036259">
    <property type="entry name" value="MFS_trans_sf"/>
</dbReference>
<dbReference type="PANTHER" id="PTHR35007:SF2">
    <property type="entry name" value="PILUS ASSEMBLE PROTEIN"/>
    <property type="match status" value="1"/>
</dbReference>
<feature type="domain" description="Type II secretion system protein GspF" evidence="8">
    <location>
        <begin position="164"/>
        <end position="288"/>
    </location>
</feature>
<dbReference type="InterPro" id="IPR018076">
    <property type="entry name" value="T2SS_GspF_dom"/>
</dbReference>
<evidence type="ECO:0000256" key="2">
    <source>
        <dbReference type="ARBA" id="ARBA00022475"/>
    </source>
</evidence>
<sequence length="305" mass="33310">MMLLMASALLVLAAASVCLWLARPGQGAAPRSPGEAAAMGELDRRRRAAAREARLMGSGRIIWRRQTRGRPWLAELALVLRQAGYIGSRAQLHLLFSLALVVFGVFSGGVLYAMQGGRGWPGMLLTGLAVAALATLVAWLWLKRCRRRRVARLDEEADMLIQVTRMLWESGMTLEGVLRGLIHNLDDACPESVRELRLILQRIEAGQAREEVLEELAGIQASEGLEDLLKLLAQISSSGGGARQAMLELGQRLRDRRRTRIQEAVSRMSGKMSLVMMVFLFPALLIVLAGPAVINLGGMLDGLGN</sequence>
<dbReference type="Pfam" id="PF00482">
    <property type="entry name" value="T2SSF"/>
    <property type="match status" value="1"/>
</dbReference>
<gene>
    <name evidence="9" type="ORF">QC818_09660</name>
</gene>
<dbReference type="Proteomes" id="UP001264519">
    <property type="component" value="Unassembled WGS sequence"/>
</dbReference>
<proteinExistence type="predicted"/>
<evidence type="ECO:0000256" key="4">
    <source>
        <dbReference type="ARBA" id="ARBA00022989"/>
    </source>
</evidence>
<keyword evidence="10" id="KW-1185">Reference proteome</keyword>
<dbReference type="SUPFAM" id="SSF103473">
    <property type="entry name" value="MFS general substrate transporter"/>
    <property type="match status" value="1"/>
</dbReference>
<keyword evidence="2" id="KW-1003">Cell membrane</keyword>
<feature type="transmembrane region" description="Helical" evidence="6">
    <location>
        <begin position="274"/>
        <end position="294"/>
    </location>
</feature>
<comment type="caution">
    <text evidence="9">The sequence shown here is derived from an EMBL/GenBank/DDBJ whole genome shotgun (WGS) entry which is preliminary data.</text>
</comment>
<dbReference type="PANTHER" id="PTHR35007">
    <property type="entry name" value="INTEGRAL MEMBRANE PROTEIN-RELATED"/>
    <property type="match status" value="1"/>
</dbReference>
<dbReference type="EMBL" id="JARWAK010000007">
    <property type="protein sequence ID" value="MDR5867052.1"/>
    <property type="molecule type" value="Genomic_DNA"/>
</dbReference>
<evidence type="ECO:0000256" key="6">
    <source>
        <dbReference type="SAM" id="Phobius"/>
    </source>
</evidence>
<keyword evidence="3 6" id="KW-0812">Transmembrane</keyword>
<feature type="signal peptide" evidence="7">
    <location>
        <begin position="1"/>
        <end position="21"/>
    </location>
</feature>